<accession>A0A1G2R437</accession>
<keyword evidence="1" id="KW-1133">Transmembrane helix</keyword>
<reference evidence="2 3" key="1">
    <citation type="journal article" date="2016" name="Nat. Commun.">
        <title>Thousands of microbial genomes shed light on interconnected biogeochemical processes in an aquifer system.</title>
        <authorList>
            <person name="Anantharaman K."/>
            <person name="Brown C.T."/>
            <person name="Hug L.A."/>
            <person name="Sharon I."/>
            <person name="Castelle C.J."/>
            <person name="Probst A.J."/>
            <person name="Thomas B.C."/>
            <person name="Singh A."/>
            <person name="Wilkins M.J."/>
            <person name="Karaoz U."/>
            <person name="Brodie E.L."/>
            <person name="Williams K.H."/>
            <person name="Hubbard S.S."/>
            <person name="Banfield J.F."/>
        </authorList>
    </citation>
    <scope>NUCLEOTIDE SEQUENCE [LARGE SCALE GENOMIC DNA]</scope>
</reference>
<dbReference type="AlphaFoldDB" id="A0A1G2R437"/>
<evidence type="ECO:0000256" key="1">
    <source>
        <dbReference type="SAM" id="Phobius"/>
    </source>
</evidence>
<evidence type="ECO:0000313" key="3">
    <source>
        <dbReference type="Proteomes" id="UP000178092"/>
    </source>
</evidence>
<organism evidence="2 3">
    <name type="scientific">Candidatus Wildermuthbacteria bacterium RIFCSPHIGHO2_02_FULL_45_25</name>
    <dbReference type="NCBI Taxonomy" id="1802450"/>
    <lineage>
        <taxon>Bacteria</taxon>
        <taxon>Candidatus Wildermuthiibacteriota</taxon>
    </lineage>
</organism>
<gene>
    <name evidence="2" type="ORF">A3C04_03430</name>
</gene>
<name>A0A1G2R437_9BACT</name>
<keyword evidence="1" id="KW-0812">Transmembrane</keyword>
<evidence type="ECO:0000313" key="2">
    <source>
        <dbReference type="EMBL" id="OHA66851.1"/>
    </source>
</evidence>
<dbReference type="Proteomes" id="UP000178092">
    <property type="component" value="Unassembled WGS sequence"/>
</dbReference>
<feature type="transmembrane region" description="Helical" evidence="1">
    <location>
        <begin position="49"/>
        <end position="70"/>
    </location>
</feature>
<proteinExistence type="predicted"/>
<feature type="transmembrane region" description="Helical" evidence="1">
    <location>
        <begin position="75"/>
        <end position="93"/>
    </location>
</feature>
<evidence type="ECO:0008006" key="4">
    <source>
        <dbReference type="Google" id="ProtNLM"/>
    </source>
</evidence>
<protein>
    <recommendedName>
        <fullName evidence="4">DoxX family protein</fullName>
    </recommendedName>
</protein>
<dbReference type="EMBL" id="MHTV01000021">
    <property type="protein sequence ID" value="OHA66851.1"/>
    <property type="molecule type" value="Genomic_DNA"/>
</dbReference>
<sequence length="122" mass="13778">MKNKTVAAYLLQIALAFSLFYSAWRAFVNPFDWIGFFPLWLTNMTVRFVSHEAVLMMFSIGEIALGVWLLTGKKVWIPALLCAGLLGGIVIFNWSQMDILFRDLSLMLSALALATLNRSRNS</sequence>
<comment type="caution">
    <text evidence="2">The sequence shown here is derived from an EMBL/GenBank/DDBJ whole genome shotgun (WGS) entry which is preliminary data.</text>
</comment>
<keyword evidence="1" id="KW-0472">Membrane</keyword>